<feature type="transmembrane region" description="Helical" evidence="6">
    <location>
        <begin position="122"/>
        <end position="142"/>
    </location>
</feature>
<feature type="transmembrane region" description="Helical" evidence="6">
    <location>
        <begin position="224"/>
        <end position="242"/>
    </location>
</feature>
<feature type="compositionally biased region" description="Polar residues" evidence="5">
    <location>
        <begin position="360"/>
        <end position="385"/>
    </location>
</feature>
<feature type="transmembrane region" description="Helical" evidence="6">
    <location>
        <begin position="190"/>
        <end position="212"/>
    </location>
</feature>
<dbReference type="HOGENOM" id="CLU_063851_0_0_0"/>
<dbReference type="eggNOG" id="COG0385">
    <property type="taxonomic scope" value="Bacteria"/>
</dbReference>
<keyword evidence="4 6" id="KW-0472">Membrane</keyword>
<dbReference type="Proteomes" id="UP000006860">
    <property type="component" value="Chromosome"/>
</dbReference>
<name>F0SMW6_RUBBR</name>
<evidence type="ECO:0000256" key="6">
    <source>
        <dbReference type="SAM" id="Phobius"/>
    </source>
</evidence>
<comment type="subcellular location">
    <subcellularLocation>
        <location evidence="1">Membrane</location>
        <topology evidence="1">Multi-pass membrane protein</topology>
    </subcellularLocation>
</comment>
<keyword evidence="8" id="KW-1185">Reference proteome</keyword>
<organism evidence="7 8">
    <name type="scientific">Rubinisphaera brasiliensis (strain ATCC 49424 / DSM 5305 / JCM 21570 / IAM 15109 / NBRC 103401 / IFAM 1448)</name>
    <name type="common">Planctomyces brasiliensis</name>
    <dbReference type="NCBI Taxonomy" id="756272"/>
    <lineage>
        <taxon>Bacteria</taxon>
        <taxon>Pseudomonadati</taxon>
        <taxon>Planctomycetota</taxon>
        <taxon>Planctomycetia</taxon>
        <taxon>Planctomycetales</taxon>
        <taxon>Planctomycetaceae</taxon>
        <taxon>Rubinisphaera</taxon>
    </lineage>
</organism>
<feature type="transmembrane region" description="Helical" evidence="6">
    <location>
        <begin position="88"/>
        <end position="110"/>
    </location>
</feature>
<feature type="transmembrane region" description="Helical" evidence="6">
    <location>
        <begin position="18"/>
        <end position="40"/>
    </location>
</feature>
<evidence type="ECO:0000313" key="7">
    <source>
        <dbReference type="EMBL" id="ADY59970.1"/>
    </source>
</evidence>
<feature type="transmembrane region" description="Helical" evidence="6">
    <location>
        <begin position="52"/>
        <end position="76"/>
    </location>
</feature>
<evidence type="ECO:0000256" key="1">
    <source>
        <dbReference type="ARBA" id="ARBA00004141"/>
    </source>
</evidence>
<dbReference type="InterPro" id="IPR002657">
    <property type="entry name" value="BilAc:Na_symport/Acr3"/>
</dbReference>
<feature type="transmembrane region" description="Helical" evidence="6">
    <location>
        <begin position="154"/>
        <end position="178"/>
    </location>
</feature>
<keyword evidence="2 6" id="KW-0812">Transmembrane</keyword>
<feature type="transmembrane region" description="Helical" evidence="6">
    <location>
        <begin position="320"/>
        <end position="339"/>
    </location>
</feature>
<dbReference type="Gene3D" id="1.20.1530.20">
    <property type="match status" value="1"/>
</dbReference>
<dbReference type="InterPro" id="IPR038770">
    <property type="entry name" value="Na+/solute_symporter_sf"/>
</dbReference>
<reference evidence="8" key="1">
    <citation type="submission" date="2011-02" db="EMBL/GenBank/DDBJ databases">
        <title>The complete genome of Planctomyces brasiliensis DSM 5305.</title>
        <authorList>
            <person name="Lucas S."/>
            <person name="Copeland A."/>
            <person name="Lapidus A."/>
            <person name="Bruce D."/>
            <person name="Goodwin L."/>
            <person name="Pitluck S."/>
            <person name="Kyrpides N."/>
            <person name="Mavromatis K."/>
            <person name="Pagani I."/>
            <person name="Ivanova N."/>
            <person name="Ovchinnikova G."/>
            <person name="Lu M."/>
            <person name="Detter J.C."/>
            <person name="Han C."/>
            <person name="Land M."/>
            <person name="Hauser L."/>
            <person name="Markowitz V."/>
            <person name="Cheng J.-F."/>
            <person name="Hugenholtz P."/>
            <person name="Woyke T."/>
            <person name="Wu D."/>
            <person name="Tindall B."/>
            <person name="Pomrenke H.G."/>
            <person name="Brambilla E."/>
            <person name="Klenk H.-P."/>
            <person name="Eisen J.A."/>
        </authorList>
    </citation>
    <scope>NUCLEOTIDE SEQUENCE [LARGE SCALE GENOMIC DNA]</scope>
    <source>
        <strain evidence="8">ATCC 49424 / DSM 5305 / JCM 21570 / NBRC 103401 / IFAM 1448</strain>
    </source>
</reference>
<accession>F0SMW6</accession>
<dbReference type="AlphaFoldDB" id="F0SMW6"/>
<protein>
    <submittedName>
        <fullName evidence="7">Bile acid:sodium symporter</fullName>
    </submittedName>
</protein>
<feature type="transmembrane region" description="Helical" evidence="6">
    <location>
        <begin position="294"/>
        <end position="314"/>
    </location>
</feature>
<evidence type="ECO:0000256" key="3">
    <source>
        <dbReference type="ARBA" id="ARBA00022989"/>
    </source>
</evidence>
<feature type="transmembrane region" description="Helical" evidence="6">
    <location>
        <begin position="262"/>
        <end position="282"/>
    </location>
</feature>
<feature type="region of interest" description="Disordered" evidence="5">
    <location>
        <begin position="360"/>
        <end position="399"/>
    </location>
</feature>
<sequence length="399" mass="42890">MTASSTPHSWQERFIQRYLLPSIAFAYVVAALWPACGLWLRSYSLTGGDVAGIGSATPVNLLLAALLFNTGLAVPLRDLFSLNNSVRVVSLGLSIRLTTGTLIILAALGMGLMFHGPLWDQILLGTILITIMPVANSSAGWAHHSEANVGLSMWLILISVLLSPWLVPGLLSLASWMTPAEMDASYQKLAQGYAGSFVMTWVIIPAVLGMGCRSLLMRHNYGDWKIVVKSVTYICLVLLNYANGSVSLPEVVRGGEGRLVSTSFLTATALCALLFAAAWVVGRLCRLTMRSRLSVMYSTAMSNTGVALVLSTTILPQAEALHLVVIFYTLLQHIGAGIVDQLDYCWRRVHLADSGRSLTNSSMMTTQPVSTTPSSERPTTQTGSQAAMMEPVAPNSKGS</sequence>
<evidence type="ECO:0000256" key="5">
    <source>
        <dbReference type="SAM" id="MobiDB-lite"/>
    </source>
</evidence>
<keyword evidence="3 6" id="KW-1133">Transmembrane helix</keyword>
<proteinExistence type="predicted"/>
<evidence type="ECO:0000256" key="2">
    <source>
        <dbReference type="ARBA" id="ARBA00022692"/>
    </source>
</evidence>
<dbReference type="EMBL" id="CP002546">
    <property type="protein sequence ID" value="ADY59970.1"/>
    <property type="molecule type" value="Genomic_DNA"/>
</dbReference>
<evidence type="ECO:0000313" key="8">
    <source>
        <dbReference type="Proteomes" id="UP000006860"/>
    </source>
</evidence>
<evidence type="ECO:0000256" key="4">
    <source>
        <dbReference type="ARBA" id="ARBA00023136"/>
    </source>
</evidence>
<dbReference type="GO" id="GO:0016020">
    <property type="term" value="C:membrane"/>
    <property type="evidence" value="ECO:0007669"/>
    <property type="project" value="UniProtKB-SubCell"/>
</dbReference>
<gene>
    <name evidence="7" type="ordered locus">Plabr_2369</name>
</gene>
<dbReference type="Pfam" id="PF01758">
    <property type="entry name" value="SBF"/>
    <property type="match status" value="1"/>
</dbReference>
<dbReference type="KEGG" id="pbs:Plabr_2369"/>